<dbReference type="RefSeq" id="WP_085217306.1">
    <property type="nucleotide sequence ID" value="NZ_LT840185.1"/>
</dbReference>
<sequence length="61" mass="6386">MDDSKNPASHPDQHAGQDEALAARLKKSPRDPDAKLDVALDETMDASDPPAGTQPGGPHVD</sequence>
<evidence type="ECO:0000313" key="2">
    <source>
        <dbReference type="EMBL" id="SMF61442.1"/>
    </source>
</evidence>
<evidence type="ECO:0000256" key="1">
    <source>
        <dbReference type="SAM" id="MobiDB-lite"/>
    </source>
</evidence>
<dbReference type="OrthoDB" id="7584768at2"/>
<dbReference type="Proteomes" id="UP000192934">
    <property type="component" value="Chromosome I"/>
</dbReference>
<reference evidence="3" key="1">
    <citation type="submission" date="2017-04" db="EMBL/GenBank/DDBJ databases">
        <authorList>
            <person name="Varghese N."/>
            <person name="Submissions S."/>
        </authorList>
    </citation>
    <scope>NUCLEOTIDE SEQUENCE [LARGE SCALE GENOMIC DNA]</scope>
    <source>
        <strain evidence="3">Dd16</strain>
    </source>
</reference>
<dbReference type="EMBL" id="LT840185">
    <property type="protein sequence ID" value="SMF61442.1"/>
    <property type="molecule type" value="Genomic_DNA"/>
</dbReference>
<feature type="region of interest" description="Disordered" evidence="1">
    <location>
        <begin position="1"/>
        <end position="61"/>
    </location>
</feature>
<feature type="compositionally biased region" description="Basic and acidic residues" evidence="1">
    <location>
        <begin position="28"/>
        <end position="38"/>
    </location>
</feature>
<name>A0A1X7FZC2_9SPHN</name>
<proteinExistence type="predicted"/>
<keyword evidence="3" id="KW-1185">Reference proteome</keyword>
<dbReference type="AlphaFoldDB" id="A0A1X7FZC2"/>
<accession>A0A1X7FZC2</accession>
<organism evidence="2 3">
    <name type="scientific">Allosphingosinicella indica</name>
    <dbReference type="NCBI Taxonomy" id="941907"/>
    <lineage>
        <taxon>Bacteria</taxon>
        <taxon>Pseudomonadati</taxon>
        <taxon>Pseudomonadota</taxon>
        <taxon>Alphaproteobacteria</taxon>
        <taxon>Sphingomonadales</taxon>
        <taxon>Sphingomonadaceae</taxon>
        <taxon>Allosphingosinicella</taxon>
    </lineage>
</organism>
<gene>
    <name evidence="2" type="ORF">SAMN06295910_0430</name>
</gene>
<evidence type="ECO:0000313" key="3">
    <source>
        <dbReference type="Proteomes" id="UP000192934"/>
    </source>
</evidence>
<protein>
    <submittedName>
        <fullName evidence="2">Uncharacterized protein</fullName>
    </submittedName>
</protein>
<dbReference type="STRING" id="941907.SAMN06295910_0430"/>